<reference evidence="1" key="1">
    <citation type="submission" date="2021-12" db="EMBL/GenBank/DDBJ databases">
        <authorList>
            <person name="King R."/>
        </authorList>
    </citation>
    <scope>NUCLEOTIDE SEQUENCE</scope>
</reference>
<organism evidence="1 2">
    <name type="scientific">Chrysodeixis includens</name>
    <name type="common">Soybean looper</name>
    <name type="synonym">Pseudoplusia includens</name>
    <dbReference type="NCBI Taxonomy" id="689277"/>
    <lineage>
        <taxon>Eukaryota</taxon>
        <taxon>Metazoa</taxon>
        <taxon>Ecdysozoa</taxon>
        <taxon>Arthropoda</taxon>
        <taxon>Hexapoda</taxon>
        <taxon>Insecta</taxon>
        <taxon>Pterygota</taxon>
        <taxon>Neoptera</taxon>
        <taxon>Endopterygota</taxon>
        <taxon>Lepidoptera</taxon>
        <taxon>Glossata</taxon>
        <taxon>Ditrysia</taxon>
        <taxon>Noctuoidea</taxon>
        <taxon>Noctuidae</taxon>
        <taxon>Plusiinae</taxon>
        <taxon>Chrysodeixis</taxon>
    </lineage>
</organism>
<dbReference type="OrthoDB" id="7424700at2759"/>
<proteinExistence type="predicted"/>
<evidence type="ECO:0000313" key="2">
    <source>
        <dbReference type="Proteomes" id="UP001154114"/>
    </source>
</evidence>
<dbReference type="EMBL" id="LR824020">
    <property type="protein sequence ID" value="CAH0589264.1"/>
    <property type="molecule type" value="Genomic_DNA"/>
</dbReference>
<name>A0A9P0BRJ7_CHRIL</name>
<dbReference type="Proteomes" id="UP001154114">
    <property type="component" value="Chromosome 17"/>
</dbReference>
<keyword evidence="2" id="KW-1185">Reference proteome</keyword>
<sequence length="152" mass="17880">MDYVNLKHFKFLNATSHRISRRDPRYYLDLYMETKTVLDERTWISIVFYQFLTNRYRPSFIELNFVLCEMLKDDKFMGSPFRMALHNKTCPFPPGKYLLANMTLLPVLPPGFPFTKGRIVANLTFHDGDHIDYAAHGYLDIEIKTAKMKSSV</sequence>
<protein>
    <submittedName>
        <fullName evidence="1">Uncharacterized protein</fullName>
    </submittedName>
</protein>
<evidence type="ECO:0000313" key="1">
    <source>
        <dbReference type="EMBL" id="CAH0589264.1"/>
    </source>
</evidence>
<gene>
    <name evidence="1" type="ORF">CINC_LOCUS4449</name>
</gene>
<dbReference type="AlphaFoldDB" id="A0A9P0BRJ7"/>
<accession>A0A9P0BRJ7</accession>